<comment type="subcellular location">
    <subcellularLocation>
        <location evidence="8">Cell inner membrane</location>
        <topology evidence="8">Multi-pass membrane protein</topology>
    </subcellularLocation>
    <subcellularLocation>
        <location evidence="1">Cell membrane</location>
        <topology evidence="1">Multi-pass membrane protein</topology>
    </subcellularLocation>
</comment>
<proteinExistence type="inferred from homology"/>
<keyword evidence="7 8" id="KW-0472">Membrane</keyword>
<feature type="transmembrane region" description="Helical" evidence="8">
    <location>
        <begin position="246"/>
        <end position="266"/>
    </location>
</feature>
<evidence type="ECO:0000256" key="2">
    <source>
        <dbReference type="ARBA" id="ARBA00009261"/>
    </source>
</evidence>
<dbReference type="Gene3D" id="1.20.1740.10">
    <property type="entry name" value="Amino acid/polyamine transporter I"/>
    <property type="match status" value="1"/>
</dbReference>
<accession>A0AAJ0XA57</accession>
<keyword evidence="6 8" id="KW-1133">Transmembrane helix</keyword>
<keyword evidence="5 8" id="KW-0812">Transmembrane</keyword>
<dbReference type="InterPro" id="IPR001463">
    <property type="entry name" value="Na/Ala_symport"/>
</dbReference>
<reference evidence="9" key="2">
    <citation type="journal article" date="2020" name="Microorganisms">
        <title>Osmotic Adaptation and Compatible Solute Biosynthesis of Phototrophic Bacteria as Revealed from Genome Analyses.</title>
        <authorList>
            <person name="Imhoff J.F."/>
            <person name="Rahn T."/>
            <person name="Kunzel S."/>
            <person name="Keller A."/>
            <person name="Neulinger S.C."/>
        </authorList>
    </citation>
    <scope>NUCLEOTIDE SEQUENCE</scope>
    <source>
        <strain evidence="9">DSM 11080</strain>
    </source>
</reference>
<dbReference type="GO" id="GO:0005886">
    <property type="term" value="C:plasma membrane"/>
    <property type="evidence" value="ECO:0007669"/>
    <property type="project" value="UniProtKB-SubCell"/>
</dbReference>
<keyword evidence="10" id="KW-1185">Reference proteome</keyword>
<reference evidence="9" key="1">
    <citation type="submission" date="2017-08" db="EMBL/GenBank/DDBJ databases">
        <authorList>
            <person name="Imhoff J.F."/>
            <person name="Rahn T."/>
            <person name="Kuenzel S."/>
            <person name="Neulinger S.C."/>
        </authorList>
    </citation>
    <scope>NUCLEOTIDE SEQUENCE</scope>
    <source>
        <strain evidence="9">DSM 11080</strain>
    </source>
</reference>
<dbReference type="Pfam" id="PF01235">
    <property type="entry name" value="Na_Ala_symp"/>
    <property type="match status" value="1"/>
</dbReference>
<dbReference type="PROSITE" id="PS00873">
    <property type="entry name" value="NA_ALANINE_SYMP"/>
    <property type="match status" value="1"/>
</dbReference>
<feature type="transmembrane region" description="Helical" evidence="8">
    <location>
        <begin position="145"/>
        <end position="165"/>
    </location>
</feature>
<evidence type="ECO:0000256" key="8">
    <source>
        <dbReference type="RuleBase" id="RU363064"/>
    </source>
</evidence>
<feature type="transmembrane region" description="Helical" evidence="8">
    <location>
        <begin position="425"/>
        <end position="451"/>
    </location>
</feature>
<feature type="transmembrane region" description="Helical" evidence="8">
    <location>
        <begin position="397"/>
        <end position="418"/>
    </location>
</feature>
<evidence type="ECO:0000256" key="4">
    <source>
        <dbReference type="ARBA" id="ARBA00022475"/>
    </source>
</evidence>
<evidence type="ECO:0000313" key="10">
    <source>
        <dbReference type="Proteomes" id="UP001296776"/>
    </source>
</evidence>
<comment type="caution">
    <text evidence="9">The sequence shown here is derived from an EMBL/GenBank/DDBJ whole genome shotgun (WGS) entry which is preliminary data.</text>
</comment>
<evidence type="ECO:0000313" key="9">
    <source>
        <dbReference type="EMBL" id="MBK1705471.1"/>
    </source>
</evidence>
<feature type="transmembrane region" description="Helical" evidence="8">
    <location>
        <begin position="463"/>
        <end position="483"/>
    </location>
</feature>
<sequence length="499" mass="52632">MEQVSQVIGSINGWVWGPPMLILILGTGLYLSIGLKAMPLHRLGFGFQMLWRGRKEQGSGDITPFNALMTSLSATIGTGNIAGVGTALAIGGPGALFWMWITALVGMATKYSEAVLAVRYREVDENNNHVGGPMYYIRNGLGRKWLWLATLFAIFGAVAGFGIGNTVQANSVAHALETKFGVPELWTGLALALLVGLVLIGGIRWIAQVAGKLVPLMALAYLVSGLIVLLLNAGEVPGAIVTIVDYAFTPSAGVGGFAGASVMLALQMGVARGIFSNEAGLGSAPIAHAAAETDSPVRQGTVAMLGTFLDTLIICTITGLVIVVSGQWKADNPDFTACVEQGGVVEERVDSSWMIRKPSTVCTLEAEDGSTVEHNRGITGAALSAISFGEELPGTGAYVVSIGLALFAFTTILGWSVYGERCVEYLFGVHAIIPFRVVWVLAVPIGAITQLDFVWLLADTMNAMMAIPNLIALLLLSPVVFQVTKTFFAERRQAASAGR</sequence>
<evidence type="ECO:0000256" key="1">
    <source>
        <dbReference type="ARBA" id="ARBA00004651"/>
    </source>
</evidence>
<organism evidence="9 10">
    <name type="scientific">Halochromatium glycolicum</name>
    <dbReference type="NCBI Taxonomy" id="85075"/>
    <lineage>
        <taxon>Bacteria</taxon>
        <taxon>Pseudomonadati</taxon>
        <taxon>Pseudomonadota</taxon>
        <taxon>Gammaproteobacteria</taxon>
        <taxon>Chromatiales</taxon>
        <taxon>Chromatiaceae</taxon>
        <taxon>Halochromatium</taxon>
    </lineage>
</organism>
<gene>
    <name evidence="9" type="ORF">CKO40_13145</name>
</gene>
<dbReference type="AlphaFoldDB" id="A0AAJ0XA57"/>
<dbReference type="NCBIfam" id="TIGR00835">
    <property type="entry name" value="agcS"/>
    <property type="match status" value="1"/>
</dbReference>
<keyword evidence="8" id="KW-0997">Cell inner membrane</keyword>
<feature type="transmembrane region" description="Helical" evidence="8">
    <location>
        <begin position="88"/>
        <end position="109"/>
    </location>
</feature>
<protein>
    <submittedName>
        <fullName evidence="9">Sodium:alanine symporter family protein</fullName>
    </submittedName>
</protein>
<feature type="transmembrane region" description="Helical" evidence="8">
    <location>
        <begin position="213"/>
        <end position="234"/>
    </location>
</feature>
<dbReference type="GO" id="GO:0005283">
    <property type="term" value="F:amino acid:sodium symporter activity"/>
    <property type="evidence" value="ECO:0007669"/>
    <property type="project" value="InterPro"/>
</dbReference>
<evidence type="ECO:0000256" key="7">
    <source>
        <dbReference type="ARBA" id="ARBA00023136"/>
    </source>
</evidence>
<keyword evidence="8" id="KW-0769">Symport</keyword>
<dbReference type="PANTHER" id="PTHR30330:SF3">
    <property type="entry name" value="TRANSCRIPTIONAL REGULATOR, LRP FAMILY"/>
    <property type="match status" value="1"/>
</dbReference>
<dbReference type="Proteomes" id="UP001296776">
    <property type="component" value="Unassembled WGS sequence"/>
</dbReference>
<dbReference type="PRINTS" id="PR00175">
    <property type="entry name" value="NAALASMPORT"/>
</dbReference>
<dbReference type="EMBL" id="NRSJ01000022">
    <property type="protein sequence ID" value="MBK1705471.1"/>
    <property type="molecule type" value="Genomic_DNA"/>
</dbReference>
<dbReference type="PANTHER" id="PTHR30330">
    <property type="entry name" value="AGSS FAMILY TRANSPORTER, SODIUM-ALANINE"/>
    <property type="match status" value="1"/>
</dbReference>
<evidence type="ECO:0000256" key="5">
    <source>
        <dbReference type="ARBA" id="ARBA00022692"/>
    </source>
</evidence>
<keyword evidence="3 8" id="KW-0813">Transport</keyword>
<evidence type="ECO:0000256" key="3">
    <source>
        <dbReference type="ARBA" id="ARBA00022448"/>
    </source>
</evidence>
<name>A0AAJ0XA57_9GAMM</name>
<dbReference type="RefSeq" id="WP_200346683.1">
    <property type="nucleotide sequence ID" value="NZ_NRSJ01000022.1"/>
</dbReference>
<feature type="transmembrane region" description="Helical" evidence="8">
    <location>
        <begin position="185"/>
        <end position="206"/>
    </location>
</feature>
<evidence type="ECO:0000256" key="6">
    <source>
        <dbReference type="ARBA" id="ARBA00022989"/>
    </source>
</evidence>
<keyword evidence="4" id="KW-1003">Cell membrane</keyword>
<feature type="transmembrane region" description="Helical" evidence="8">
    <location>
        <begin position="20"/>
        <end position="41"/>
    </location>
</feature>
<comment type="similarity">
    <text evidence="2 8">Belongs to the alanine or glycine:cation symporter (AGCS) (TC 2.A.25) family.</text>
</comment>
<feature type="transmembrane region" description="Helical" evidence="8">
    <location>
        <begin position="302"/>
        <end position="324"/>
    </location>
</feature>